<evidence type="ECO:0000256" key="5">
    <source>
        <dbReference type="ARBA" id="ARBA00022679"/>
    </source>
</evidence>
<dbReference type="SMART" id="SM00388">
    <property type="entry name" value="HisKA"/>
    <property type="match status" value="1"/>
</dbReference>
<dbReference type="InterPro" id="IPR036890">
    <property type="entry name" value="HATPase_C_sf"/>
</dbReference>
<dbReference type="CDD" id="cd00082">
    <property type="entry name" value="HisKA"/>
    <property type="match status" value="1"/>
</dbReference>
<dbReference type="InterPro" id="IPR029016">
    <property type="entry name" value="GAF-like_dom_sf"/>
</dbReference>
<proteinExistence type="predicted"/>
<dbReference type="EC" id="2.7.13.3" evidence="3"/>
<dbReference type="SUPFAM" id="SSF55781">
    <property type="entry name" value="GAF domain-like"/>
    <property type="match status" value="1"/>
</dbReference>
<evidence type="ECO:0000256" key="6">
    <source>
        <dbReference type="ARBA" id="ARBA00022692"/>
    </source>
</evidence>
<dbReference type="Pfam" id="PF02518">
    <property type="entry name" value="HATPase_c"/>
    <property type="match status" value="1"/>
</dbReference>
<feature type="domain" description="Histidine kinase" evidence="16">
    <location>
        <begin position="675"/>
        <end position="892"/>
    </location>
</feature>
<dbReference type="Gene3D" id="1.10.287.130">
    <property type="match status" value="1"/>
</dbReference>
<dbReference type="InterPro" id="IPR003852">
    <property type="entry name" value="Sig_transdc_His_kinase_KdpD_N"/>
</dbReference>
<reference evidence="17 18" key="1">
    <citation type="submission" date="2017-09" db="EMBL/GenBank/DDBJ databases">
        <authorList>
            <person name="Ehlers B."/>
            <person name="Leendertz F.H."/>
        </authorList>
    </citation>
    <scope>NUCLEOTIDE SEQUENCE [LARGE SCALE GENOMIC DNA]</scope>
    <source>
        <strain evidence="17 18">USBA 140</strain>
    </source>
</reference>
<evidence type="ECO:0000256" key="9">
    <source>
        <dbReference type="ARBA" id="ARBA00022840"/>
    </source>
</evidence>
<sequence>MTDDTARPEPEALLTEVRKENRGRLKIFLGAAPGVGKTYAMLQAAHERRKEGTDVLAAVVETHGRQETEALLRGLVILPRKRIGYRGRVFTEMDLDALLQRRPTLALVDELAHTNVQGSRHIKRWQDVEEILDAGIDVYTTLNIQHLESLNDIVERIAKVRVRETLPDKVLEMADEIELVDLPPDALIQRLSEGKVYVPEQARRAVHHFFSRGNLTALRELAMRTAAERVDTEMLAYMRAHAVPGPWPTRDRLMVCLDDGAGGPALVRTARRMAERARIPWIAVHVETQADDRLDEDARTRLDDTLRLAQRLGAEVVTLQGGPLVARDLIAYARSRNVTRILVGRERRAAWQRWFVRSVPHGLLRLGRDFEVTVVGTDAKAAPVRALRTQEESDRRRTLRGFAWATAAVAVAGGVARLVELVLPLPNLSLVFLTAVLLMAVRFGLWPALYAVGLSLAVYNYFFTAPYLTFSVYHQADILTLLFFVLVAVITGNLAGRVRAQLDSIRQTARRNANLYEFSRKVAAAAGLDDVLWAAVHHVSSTLTARSLVLMPREPKHPDLAIAAGYPPEDRMSDTDWAAAEWAWKNERPAGWGTDTLPAAGYLFMPLRTGRGVIGLLGVAFDKPGKALSPEQQRLLGAVADQSAVAIERAQLAADIEDARLLSETETLRSALLSSISHDLRTPLVSIIGSATTLSEVGDLVSPADRKDLVGTVLEEANRLNRFVQNLLDMTRLGYGAMQPRRDWTDLHDVVGRAVQRLRDVLEPFRVTVDVAAETPLLWVDPVLIEQVLVNVLDNAAKYSPANGLIVVEAAPRDGVLELRVEDDGPGIPPDERDLVFDMFYRVKARDSRTAGTGLGLSICRGLIEAHGGTITAEEGRGQRGAAIVLRLPLGAPPVLDASDGEPEAVAAQDPGESGR</sequence>
<evidence type="ECO:0000256" key="3">
    <source>
        <dbReference type="ARBA" id="ARBA00012438"/>
    </source>
</evidence>
<protein>
    <recommendedName>
        <fullName evidence="3">histidine kinase</fullName>
        <ecNumber evidence="3">2.7.13.3</ecNumber>
    </recommendedName>
</protein>
<evidence type="ECO:0000256" key="10">
    <source>
        <dbReference type="ARBA" id="ARBA00022989"/>
    </source>
</evidence>
<keyword evidence="5" id="KW-0808">Transferase</keyword>
<dbReference type="Gene3D" id="3.30.565.10">
    <property type="entry name" value="Histidine kinase-like ATPase, C-terminal domain"/>
    <property type="match status" value="1"/>
</dbReference>
<dbReference type="Pfam" id="PF13492">
    <property type="entry name" value="GAF_3"/>
    <property type="match status" value="1"/>
</dbReference>
<evidence type="ECO:0000256" key="8">
    <source>
        <dbReference type="ARBA" id="ARBA00022777"/>
    </source>
</evidence>
<dbReference type="Pfam" id="PF02702">
    <property type="entry name" value="KdpD"/>
    <property type="match status" value="1"/>
</dbReference>
<dbReference type="Pfam" id="PF13493">
    <property type="entry name" value="DUF4118"/>
    <property type="match status" value="1"/>
</dbReference>
<evidence type="ECO:0000256" key="1">
    <source>
        <dbReference type="ARBA" id="ARBA00000085"/>
    </source>
</evidence>
<feature type="transmembrane region" description="Helical" evidence="15">
    <location>
        <begin position="401"/>
        <end position="419"/>
    </location>
</feature>
<evidence type="ECO:0000256" key="11">
    <source>
        <dbReference type="ARBA" id="ARBA00023012"/>
    </source>
</evidence>
<dbReference type="FunFam" id="3.30.565.10:FF:000042">
    <property type="entry name" value="Two-component sensor histidine kinase KdpD"/>
    <property type="match status" value="1"/>
</dbReference>
<dbReference type="SMART" id="SM00387">
    <property type="entry name" value="HATPase_c"/>
    <property type="match status" value="1"/>
</dbReference>
<dbReference type="Pfam" id="PF00512">
    <property type="entry name" value="HisKA"/>
    <property type="match status" value="1"/>
</dbReference>
<comment type="function">
    <text evidence="13">Member of the two-component regulatory system KdpD/KdpE involved in the regulation of the kdp operon. KdpD may function as a membrane-associated protein kinase that phosphorylates KdpE in response to environmental signals.</text>
</comment>
<feature type="transmembrane region" description="Helical" evidence="15">
    <location>
        <begin position="476"/>
        <end position="496"/>
    </location>
</feature>
<comment type="subcellular location">
    <subcellularLocation>
        <location evidence="2">Membrane</location>
        <topology evidence="2">Multi-pass membrane protein</topology>
    </subcellularLocation>
</comment>
<accession>A0A286GCY3</accession>
<evidence type="ECO:0000256" key="13">
    <source>
        <dbReference type="ARBA" id="ARBA00057300"/>
    </source>
</evidence>
<dbReference type="RefSeq" id="WP_097278423.1">
    <property type="nucleotide sequence ID" value="NZ_OCNJ01000003.1"/>
</dbReference>
<keyword evidence="6 15" id="KW-0812">Transmembrane</keyword>
<feature type="region of interest" description="Disordered" evidence="14">
    <location>
        <begin position="895"/>
        <end position="916"/>
    </location>
</feature>
<dbReference type="AlphaFoldDB" id="A0A286GCY3"/>
<dbReference type="Gene3D" id="3.40.50.620">
    <property type="entry name" value="HUPs"/>
    <property type="match status" value="1"/>
</dbReference>
<keyword evidence="10 15" id="KW-1133">Transmembrane helix</keyword>
<evidence type="ECO:0000256" key="15">
    <source>
        <dbReference type="SAM" id="Phobius"/>
    </source>
</evidence>
<feature type="transmembrane region" description="Helical" evidence="15">
    <location>
        <begin position="448"/>
        <end position="470"/>
    </location>
</feature>
<keyword evidence="9" id="KW-0067">ATP-binding</keyword>
<dbReference type="PROSITE" id="PS50109">
    <property type="entry name" value="HIS_KIN"/>
    <property type="match status" value="1"/>
</dbReference>
<evidence type="ECO:0000256" key="12">
    <source>
        <dbReference type="ARBA" id="ARBA00023136"/>
    </source>
</evidence>
<dbReference type="PANTHER" id="PTHR45569:SF1">
    <property type="entry name" value="SENSOR PROTEIN KDPD"/>
    <property type="match status" value="1"/>
</dbReference>
<dbReference type="InterPro" id="IPR005467">
    <property type="entry name" value="His_kinase_dom"/>
</dbReference>
<dbReference type="InterPro" id="IPR003594">
    <property type="entry name" value="HATPase_dom"/>
</dbReference>
<dbReference type="Gene3D" id="1.20.120.620">
    <property type="entry name" value="Backbone structure of the membrane domain of e. Coli histidine kinase receptor kdpd"/>
    <property type="match status" value="1"/>
</dbReference>
<dbReference type="InterPro" id="IPR038318">
    <property type="entry name" value="KdpD_sf"/>
</dbReference>
<dbReference type="EMBL" id="OCNJ01000003">
    <property type="protein sequence ID" value="SOD93372.1"/>
    <property type="molecule type" value="Genomic_DNA"/>
</dbReference>
<dbReference type="Gene3D" id="3.30.450.40">
    <property type="match status" value="1"/>
</dbReference>
<dbReference type="SUPFAM" id="SSF47384">
    <property type="entry name" value="Homodimeric domain of signal transducing histidine kinase"/>
    <property type="match status" value="1"/>
</dbReference>
<dbReference type="Proteomes" id="UP000219621">
    <property type="component" value="Unassembled WGS sequence"/>
</dbReference>
<dbReference type="InterPro" id="IPR027417">
    <property type="entry name" value="P-loop_NTPase"/>
</dbReference>
<evidence type="ECO:0000313" key="18">
    <source>
        <dbReference type="Proteomes" id="UP000219621"/>
    </source>
</evidence>
<evidence type="ECO:0000256" key="4">
    <source>
        <dbReference type="ARBA" id="ARBA00022553"/>
    </source>
</evidence>
<dbReference type="GO" id="GO:0005524">
    <property type="term" value="F:ATP binding"/>
    <property type="evidence" value="ECO:0007669"/>
    <property type="project" value="UniProtKB-KW"/>
</dbReference>
<evidence type="ECO:0000256" key="14">
    <source>
        <dbReference type="SAM" id="MobiDB-lite"/>
    </source>
</evidence>
<dbReference type="OrthoDB" id="9806130at2"/>
<keyword evidence="4" id="KW-0597">Phosphoprotein</keyword>
<dbReference type="SUPFAM" id="SSF55874">
    <property type="entry name" value="ATPase domain of HSP90 chaperone/DNA topoisomerase II/histidine kinase"/>
    <property type="match status" value="1"/>
</dbReference>
<dbReference type="InterPro" id="IPR052023">
    <property type="entry name" value="Histidine_kinase_KdpD"/>
</dbReference>
<keyword evidence="8 17" id="KW-0418">Kinase</keyword>
<evidence type="ECO:0000256" key="7">
    <source>
        <dbReference type="ARBA" id="ARBA00022741"/>
    </source>
</evidence>
<keyword evidence="7" id="KW-0547">Nucleotide-binding</keyword>
<name>A0A286GCY3_9PROT</name>
<dbReference type="GO" id="GO:0000155">
    <property type="term" value="F:phosphorelay sensor kinase activity"/>
    <property type="evidence" value="ECO:0007669"/>
    <property type="project" value="InterPro"/>
</dbReference>
<dbReference type="GO" id="GO:0042802">
    <property type="term" value="F:identical protein binding"/>
    <property type="evidence" value="ECO:0007669"/>
    <property type="project" value="UniProtKB-ARBA"/>
</dbReference>
<evidence type="ECO:0000313" key="17">
    <source>
        <dbReference type="EMBL" id="SOD93372.1"/>
    </source>
</evidence>
<dbReference type="PRINTS" id="PR00344">
    <property type="entry name" value="BCTRLSENSOR"/>
</dbReference>
<dbReference type="InterPro" id="IPR036097">
    <property type="entry name" value="HisK_dim/P_sf"/>
</dbReference>
<evidence type="ECO:0000256" key="2">
    <source>
        <dbReference type="ARBA" id="ARBA00004141"/>
    </source>
</evidence>
<keyword evidence="12 15" id="KW-0472">Membrane</keyword>
<organism evidence="17 18">
    <name type="scientific">Caenispirillum bisanense</name>
    <dbReference type="NCBI Taxonomy" id="414052"/>
    <lineage>
        <taxon>Bacteria</taxon>
        <taxon>Pseudomonadati</taxon>
        <taxon>Pseudomonadota</taxon>
        <taxon>Alphaproteobacteria</taxon>
        <taxon>Rhodospirillales</taxon>
        <taxon>Novispirillaceae</taxon>
        <taxon>Caenispirillum</taxon>
    </lineage>
</organism>
<dbReference type="InterPro" id="IPR004358">
    <property type="entry name" value="Sig_transdc_His_kin-like_C"/>
</dbReference>
<dbReference type="CDD" id="cd01987">
    <property type="entry name" value="USP_KdpD-like"/>
    <property type="match status" value="1"/>
</dbReference>
<dbReference type="InterPro" id="IPR003018">
    <property type="entry name" value="GAF"/>
</dbReference>
<keyword evidence="11" id="KW-0902">Two-component regulatory system</keyword>
<dbReference type="SUPFAM" id="SSF52402">
    <property type="entry name" value="Adenine nucleotide alpha hydrolases-like"/>
    <property type="match status" value="1"/>
</dbReference>
<dbReference type="InterPro" id="IPR014729">
    <property type="entry name" value="Rossmann-like_a/b/a_fold"/>
</dbReference>
<dbReference type="SMART" id="SM00065">
    <property type="entry name" value="GAF"/>
    <property type="match status" value="1"/>
</dbReference>
<dbReference type="FunFam" id="3.40.50.300:FF:000483">
    <property type="entry name" value="Sensor histidine kinase KdpD"/>
    <property type="match status" value="1"/>
</dbReference>
<gene>
    <name evidence="17" type="ORF">SAMN05421508_10348</name>
</gene>
<dbReference type="InterPro" id="IPR025201">
    <property type="entry name" value="KdpD_TM"/>
</dbReference>
<dbReference type="InterPro" id="IPR003661">
    <property type="entry name" value="HisK_dim/P_dom"/>
</dbReference>
<evidence type="ECO:0000259" key="16">
    <source>
        <dbReference type="PROSITE" id="PS50109"/>
    </source>
</evidence>
<keyword evidence="18" id="KW-1185">Reference proteome</keyword>
<dbReference type="GO" id="GO:0005886">
    <property type="term" value="C:plasma membrane"/>
    <property type="evidence" value="ECO:0007669"/>
    <property type="project" value="TreeGrafter"/>
</dbReference>
<comment type="catalytic activity">
    <reaction evidence="1">
        <text>ATP + protein L-histidine = ADP + protein N-phospho-L-histidine.</text>
        <dbReference type="EC" id="2.7.13.3"/>
    </reaction>
</comment>
<dbReference type="GO" id="GO:0005737">
    <property type="term" value="C:cytoplasm"/>
    <property type="evidence" value="ECO:0007669"/>
    <property type="project" value="UniProtKB-ARBA"/>
</dbReference>
<dbReference type="Gene3D" id="3.40.50.300">
    <property type="entry name" value="P-loop containing nucleotide triphosphate hydrolases"/>
    <property type="match status" value="1"/>
</dbReference>
<dbReference type="CDD" id="cd00075">
    <property type="entry name" value="HATPase"/>
    <property type="match status" value="1"/>
</dbReference>
<dbReference type="PANTHER" id="PTHR45569">
    <property type="entry name" value="SENSOR PROTEIN KDPD"/>
    <property type="match status" value="1"/>
</dbReference>